<organism evidence="1 2">
    <name type="scientific">Eumeta variegata</name>
    <name type="common">Bagworm moth</name>
    <name type="synonym">Eumeta japonica</name>
    <dbReference type="NCBI Taxonomy" id="151549"/>
    <lineage>
        <taxon>Eukaryota</taxon>
        <taxon>Metazoa</taxon>
        <taxon>Ecdysozoa</taxon>
        <taxon>Arthropoda</taxon>
        <taxon>Hexapoda</taxon>
        <taxon>Insecta</taxon>
        <taxon>Pterygota</taxon>
        <taxon>Neoptera</taxon>
        <taxon>Endopterygota</taxon>
        <taxon>Lepidoptera</taxon>
        <taxon>Glossata</taxon>
        <taxon>Ditrysia</taxon>
        <taxon>Tineoidea</taxon>
        <taxon>Psychidae</taxon>
        <taxon>Oiketicinae</taxon>
        <taxon>Eumeta</taxon>
    </lineage>
</organism>
<name>A0A4C1WQW0_EUMVA</name>
<proteinExistence type="predicted"/>
<reference evidence="1 2" key="1">
    <citation type="journal article" date="2019" name="Commun. Biol.">
        <title>The bagworm genome reveals a unique fibroin gene that provides high tensile strength.</title>
        <authorList>
            <person name="Kono N."/>
            <person name="Nakamura H."/>
            <person name="Ohtoshi R."/>
            <person name="Tomita M."/>
            <person name="Numata K."/>
            <person name="Arakawa K."/>
        </authorList>
    </citation>
    <scope>NUCLEOTIDE SEQUENCE [LARGE SCALE GENOMIC DNA]</scope>
</reference>
<dbReference type="EMBL" id="BGZK01000612">
    <property type="protein sequence ID" value="GBP52922.1"/>
    <property type="molecule type" value="Genomic_DNA"/>
</dbReference>
<dbReference type="Proteomes" id="UP000299102">
    <property type="component" value="Unassembled WGS sequence"/>
</dbReference>
<comment type="caution">
    <text evidence="1">The sequence shown here is derived from an EMBL/GenBank/DDBJ whole genome shotgun (WGS) entry which is preliminary data.</text>
</comment>
<keyword evidence="2" id="KW-1185">Reference proteome</keyword>
<evidence type="ECO:0000313" key="2">
    <source>
        <dbReference type="Proteomes" id="UP000299102"/>
    </source>
</evidence>
<evidence type="ECO:0000313" key="1">
    <source>
        <dbReference type="EMBL" id="GBP52922.1"/>
    </source>
</evidence>
<dbReference type="AlphaFoldDB" id="A0A4C1WQW0"/>
<sequence length="160" mass="17373">MKSQTGTASQPIKRDPATPVNRAILGCTLIQPSLSAAHDGIFESNSALFANLSRSHSGFLLLGSVTRSVGGTAFRIFSADSADVVCTTTPARPTLRTFDLDLHAGRVDGVLQERFRLFRCLDVVDLLGNRVDRKHRSALGFLMSARSRPGKRRADAYDRG</sequence>
<protein>
    <submittedName>
        <fullName evidence="1">Uncharacterized protein</fullName>
    </submittedName>
</protein>
<accession>A0A4C1WQW0</accession>
<gene>
    <name evidence="1" type="ORF">EVAR_47577_1</name>
</gene>